<dbReference type="AlphaFoldDB" id="A0A2K3YL81"/>
<accession>A0A2K3YL81</accession>
<organism evidence="1 2">
    <name type="scientific">Staphylococcus rostri</name>
    <dbReference type="NCBI Taxonomy" id="522262"/>
    <lineage>
        <taxon>Bacteria</taxon>
        <taxon>Bacillati</taxon>
        <taxon>Bacillota</taxon>
        <taxon>Bacilli</taxon>
        <taxon>Bacillales</taxon>
        <taxon>Staphylococcaceae</taxon>
        <taxon>Staphylococcus</taxon>
    </lineage>
</organism>
<dbReference type="EMBL" id="PPRF01000055">
    <property type="protein sequence ID" value="PNZ26369.1"/>
    <property type="molecule type" value="Genomic_DNA"/>
</dbReference>
<dbReference type="NCBIfam" id="NF033428">
    <property type="entry name" value="PSM_epsilo"/>
    <property type="match status" value="1"/>
</dbReference>
<name>A0A2K3YL81_9STAP</name>
<comment type="caution">
    <text evidence="1">The sequence shown here is derived from an EMBL/GenBank/DDBJ whole genome shotgun (WGS) entry which is preliminary data.</text>
</comment>
<evidence type="ECO:0000313" key="2">
    <source>
        <dbReference type="Proteomes" id="UP000242752"/>
    </source>
</evidence>
<reference evidence="1 2" key="1">
    <citation type="submission" date="2017-08" db="EMBL/GenBank/DDBJ databases">
        <title>Draft genome sequences of 64 type strains of genus Staph aureus.</title>
        <authorList>
            <person name="Cole K."/>
            <person name="Golubchik T."/>
            <person name="Russell J."/>
            <person name="Foster D."/>
            <person name="Llewelyn M."/>
            <person name="Wilson D."/>
            <person name="Crook D."/>
            <person name="Paul J."/>
        </authorList>
    </citation>
    <scope>NUCLEOTIDE SEQUENCE [LARGE SCALE GENOMIC DNA]</scope>
    <source>
        <strain evidence="1 2">DSM 21968</strain>
    </source>
</reference>
<evidence type="ECO:0000313" key="1">
    <source>
        <dbReference type="EMBL" id="PNZ26369.1"/>
    </source>
</evidence>
<protein>
    <submittedName>
        <fullName evidence="1">Epsilon family phenol-soluble modulin</fullName>
    </submittedName>
</protein>
<sequence>MEVFTMFIVELIKKVVEFFKGLFK</sequence>
<dbReference type="Proteomes" id="UP000242752">
    <property type="component" value="Unassembled WGS sequence"/>
</dbReference>
<gene>
    <name evidence="1" type="ORF">CD122_08420</name>
</gene>
<keyword evidence="2" id="KW-1185">Reference proteome</keyword>
<proteinExistence type="predicted"/>